<sequence length="139" mass="15155">MPLPYYPDWTKATGDAAVQLTAITGAPGNLWPYPLGALPGSIEKGMPKLEEAYISGYVLPQHVPDGIKAIGELMVTRGHNVPESGKAYLYLVGIDSDANPYFRGPYKPYPEHYYNKDAGIPVHDLFGRIDPAKPGQTNL</sequence>
<dbReference type="Proteomes" id="UP000007013">
    <property type="component" value="Chromosome"/>
</dbReference>
<dbReference type="EMBL" id="CP001032">
    <property type="protein sequence ID" value="ACB73823.1"/>
    <property type="molecule type" value="Genomic_DNA"/>
</dbReference>
<evidence type="ECO:0000313" key="1">
    <source>
        <dbReference type="EMBL" id="ACB73823.1"/>
    </source>
</evidence>
<gene>
    <name evidence="1" type="ordered locus">Oter_0533</name>
</gene>
<dbReference type="RefSeq" id="WP_012373361.1">
    <property type="nucleotide sequence ID" value="NC_010571.1"/>
</dbReference>
<proteinExistence type="predicted"/>
<dbReference type="KEGG" id="ote:Oter_0533"/>
<reference evidence="1 2" key="1">
    <citation type="journal article" date="2011" name="J. Bacteriol.">
        <title>Genome sequence of the verrucomicrobium Opitutus terrae PB90-1, an abundant inhabitant of rice paddy soil ecosystems.</title>
        <authorList>
            <person name="van Passel M.W."/>
            <person name="Kant R."/>
            <person name="Palva A."/>
            <person name="Copeland A."/>
            <person name="Lucas S."/>
            <person name="Lapidus A."/>
            <person name="Glavina del Rio T."/>
            <person name="Pitluck S."/>
            <person name="Goltsman E."/>
            <person name="Clum A."/>
            <person name="Sun H."/>
            <person name="Schmutz J."/>
            <person name="Larimer F.W."/>
            <person name="Land M.L."/>
            <person name="Hauser L."/>
            <person name="Kyrpides N."/>
            <person name="Mikhailova N."/>
            <person name="Richardson P.P."/>
            <person name="Janssen P.H."/>
            <person name="de Vos W.M."/>
            <person name="Smidt H."/>
        </authorList>
    </citation>
    <scope>NUCLEOTIDE SEQUENCE [LARGE SCALE GENOMIC DNA]</scope>
    <source>
        <strain evidence="2">DSM 11246 / JCM 15787 / PB90-1</strain>
    </source>
</reference>
<protein>
    <submittedName>
        <fullName evidence="1">Uncharacterized protein</fullName>
    </submittedName>
</protein>
<dbReference type="HOGENOM" id="CLU_1843104_0_0_0"/>
<organism evidence="1 2">
    <name type="scientific">Opitutus terrae (strain DSM 11246 / JCM 15787 / PB90-1)</name>
    <dbReference type="NCBI Taxonomy" id="452637"/>
    <lineage>
        <taxon>Bacteria</taxon>
        <taxon>Pseudomonadati</taxon>
        <taxon>Verrucomicrobiota</taxon>
        <taxon>Opitutia</taxon>
        <taxon>Opitutales</taxon>
        <taxon>Opitutaceae</taxon>
        <taxon>Opitutus</taxon>
    </lineage>
</organism>
<keyword evidence="2" id="KW-1185">Reference proteome</keyword>
<evidence type="ECO:0000313" key="2">
    <source>
        <dbReference type="Proteomes" id="UP000007013"/>
    </source>
</evidence>
<name>B1ZSG6_OPITP</name>
<accession>B1ZSG6</accession>
<dbReference type="AlphaFoldDB" id="B1ZSG6"/>